<dbReference type="EMBL" id="JBHSDJ010000009">
    <property type="protein sequence ID" value="MFC4246045.1"/>
    <property type="molecule type" value="Genomic_DNA"/>
</dbReference>
<evidence type="ECO:0000259" key="1">
    <source>
        <dbReference type="PROSITE" id="PS50157"/>
    </source>
</evidence>
<proteinExistence type="predicted"/>
<evidence type="ECO:0000313" key="3">
    <source>
        <dbReference type="Proteomes" id="UP001595821"/>
    </source>
</evidence>
<accession>A0ABD5NW89</accession>
<protein>
    <recommendedName>
        <fullName evidence="1">C2H2-type domain-containing protein</fullName>
    </recommendedName>
</protein>
<dbReference type="PROSITE" id="PS50157">
    <property type="entry name" value="ZINC_FINGER_C2H2_2"/>
    <property type="match status" value="1"/>
</dbReference>
<organism evidence="2 3">
    <name type="scientific">Natribaculum luteum</name>
    <dbReference type="NCBI Taxonomy" id="1586232"/>
    <lineage>
        <taxon>Archaea</taxon>
        <taxon>Methanobacteriati</taxon>
        <taxon>Methanobacteriota</taxon>
        <taxon>Stenosarchaea group</taxon>
        <taxon>Halobacteria</taxon>
        <taxon>Halobacteriales</taxon>
        <taxon>Natrialbaceae</taxon>
        <taxon>Natribaculum</taxon>
    </lineage>
</organism>
<dbReference type="Gene3D" id="3.30.160.60">
    <property type="entry name" value="Classic Zinc Finger"/>
    <property type="match status" value="1"/>
</dbReference>
<dbReference type="GeneID" id="71856166"/>
<comment type="caution">
    <text evidence="2">The sequence shown here is derived from an EMBL/GenBank/DDBJ whole genome shotgun (WGS) entry which is preliminary data.</text>
</comment>
<dbReference type="Proteomes" id="UP001595821">
    <property type="component" value="Unassembled WGS sequence"/>
</dbReference>
<dbReference type="InterPro" id="IPR013087">
    <property type="entry name" value="Znf_C2H2_type"/>
</dbReference>
<name>A0ABD5NW89_9EURY</name>
<feature type="domain" description="C2H2-type" evidence="1">
    <location>
        <begin position="8"/>
        <end position="36"/>
    </location>
</feature>
<sequence>MTPKHRHHRCNLCGKDFDTGEQLQDHVDRRHPKDDVHWWVVAEDPAKELRFSQD</sequence>
<dbReference type="PROSITE" id="PS00028">
    <property type="entry name" value="ZINC_FINGER_C2H2_1"/>
    <property type="match status" value="1"/>
</dbReference>
<gene>
    <name evidence="2" type="ORF">ACFOZ7_03400</name>
</gene>
<evidence type="ECO:0000313" key="2">
    <source>
        <dbReference type="EMBL" id="MFC4246045.1"/>
    </source>
</evidence>
<dbReference type="AlphaFoldDB" id="A0ABD5NW89"/>
<dbReference type="RefSeq" id="WP_246975134.1">
    <property type="nucleotide sequence ID" value="NZ_CP095398.1"/>
</dbReference>
<reference evidence="2 3" key="1">
    <citation type="journal article" date="2014" name="Int. J. Syst. Evol. Microbiol.">
        <title>Complete genome sequence of Corynebacterium casei LMG S-19264T (=DSM 44701T), isolated from a smear-ripened cheese.</title>
        <authorList>
            <consortium name="US DOE Joint Genome Institute (JGI-PGF)"/>
            <person name="Walter F."/>
            <person name="Albersmeier A."/>
            <person name="Kalinowski J."/>
            <person name="Ruckert C."/>
        </authorList>
    </citation>
    <scope>NUCLEOTIDE SEQUENCE [LARGE SCALE GENOMIC DNA]</scope>
    <source>
        <strain evidence="2 3">IBRC-M 10912</strain>
    </source>
</reference>